<proteinExistence type="predicted"/>
<evidence type="ECO:0000313" key="3">
    <source>
        <dbReference type="EMBL" id="MWK57348.1"/>
    </source>
</evidence>
<dbReference type="GO" id="GO:0003677">
    <property type="term" value="F:DNA binding"/>
    <property type="evidence" value="ECO:0007669"/>
    <property type="project" value="InterPro"/>
</dbReference>
<evidence type="ECO:0000259" key="1">
    <source>
        <dbReference type="PROSITE" id="PS50943"/>
    </source>
</evidence>
<name>A0A1I0TKP8_9GAMM</name>
<dbReference type="Proteomes" id="UP000515591">
    <property type="component" value="Chromosome"/>
</dbReference>
<dbReference type="SUPFAM" id="SSF47413">
    <property type="entry name" value="lambda repressor-like DNA-binding domains"/>
    <property type="match status" value="1"/>
</dbReference>
<dbReference type="Gene3D" id="1.10.260.40">
    <property type="entry name" value="lambda repressor-like DNA-binding domains"/>
    <property type="match status" value="1"/>
</dbReference>
<dbReference type="EMBL" id="WTFN01000034">
    <property type="protein sequence ID" value="MWK57348.1"/>
    <property type="molecule type" value="Genomic_DNA"/>
</dbReference>
<gene>
    <name evidence="3" type="ORF">GO594_15300</name>
    <name evidence="2" type="ORF">WP8S17C03_16770</name>
</gene>
<dbReference type="STRING" id="319939.SAMN05216263_10540"/>
<reference evidence="2 5" key="1">
    <citation type="submission" date="2019-12" db="EMBL/GenBank/DDBJ databases">
        <title>complete genome sequences of Pseudomonas otitidis str. WP8-S17-CRE-03 isolated from wastewater treatment plant effluent.</title>
        <authorList>
            <person name="Sekizuka T."/>
            <person name="Itokawa K."/>
            <person name="Yatsu K."/>
            <person name="Inamine Y."/>
            <person name="Kuroda M."/>
        </authorList>
    </citation>
    <scope>NUCLEOTIDE SEQUENCE [LARGE SCALE GENOMIC DNA]</scope>
    <source>
        <strain evidence="2 5">WP8-S17-CRE-03</strain>
    </source>
</reference>
<dbReference type="SMART" id="SM00530">
    <property type="entry name" value="HTH_XRE"/>
    <property type="match status" value="1"/>
</dbReference>
<evidence type="ECO:0000313" key="4">
    <source>
        <dbReference type="Proteomes" id="UP000461288"/>
    </source>
</evidence>
<dbReference type="RefSeq" id="WP_069560867.1">
    <property type="nucleotide sequence ID" value="NZ_AP022213.1"/>
</dbReference>
<dbReference type="Proteomes" id="UP000461288">
    <property type="component" value="Unassembled WGS sequence"/>
</dbReference>
<protein>
    <submittedName>
        <fullName evidence="3">Helix-turn-helix domain-containing protein</fullName>
    </submittedName>
    <submittedName>
        <fullName evidence="2">Transcriptional regulator</fullName>
    </submittedName>
</protein>
<evidence type="ECO:0000313" key="5">
    <source>
        <dbReference type="Proteomes" id="UP000515591"/>
    </source>
</evidence>
<dbReference type="AlphaFoldDB" id="A0A1I0TKP8"/>
<dbReference type="Pfam" id="PF13560">
    <property type="entry name" value="HTH_31"/>
    <property type="match status" value="1"/>
</dbReference>
<evidence type="ECO:0000313" key="2">
    <source>
        <dbReference type="EMBL" id="BBT15628.1"/>
    </source>
</evidence>
<dbReference type="CDD" id="cd00093">
    <property type="entry name" value="HTH_XRE"/>
    <property type="match status" value="1"/>
</dbReference>
<dbReference type="InterPro" id="IPR001387">
    <property type="entry name" value="Cro/C1-type_HTH"/>
</dbReference>
<dbReference type="EMBL" id="AP022213">
    <property type="protein sequence ID" value="BBT15628.1"/>
    <property type="molecule type" value="Genomic_DNA"/>
</dbReference>
<organism evidence="3 4">
    <name type="scientific">Metapseudomonas otitidis</name>
    <dbReference type="NCBI Taxonomy" id="319939"/>
    <lineage>
        <taxon>Bacteria</taxon>
        <taxon>Pseudomonadati</taxon>
        <taxon>Pseudomonadota</taxon>
        <taxon>Gammaproteobacteria</taxon>
        <taxon>Pseudomonadales</taxon>
        <taxon>Pseudomonadaceae</taxon>
        <taxon>Metapseudomonas</taxon>
    </lineage>
</organism>
<reference evidence="3 4" key="2">
    <citation type="submission" date="2019-12" db="EMBL/GenBank/DDBJ databases">
        <title>Draft genome sequence of Pseudomonas otitidis recovered from a chicken carcass.</title>
        <authorList>
            <person name="Vieira T.R."/>
            <person name="Oliviera E.F.C."/>
            <person name="Silva N.M.V."/>
            <person name="Sambrano G.E."/>
            <person name="Cibulski S.P."/>
            <person name="Cardoso M.R.I."/>
        </authorList>
    </citation>
    <scope>NUCLEOTIDE SEQUENCE [LARGE SCALE GENOMIC DNA]</scope>
    <source>
        <strain evidence="3 4">25_K</strain>
    </source>
</reference>
<dbReference type="InterPro" id="IPR010982">
    <property type="entry name" value="Lambda_DNA-bd_dom_sf"/>
</dbReference>
<dbReference type="PROSITE" id="PS50943">
    <property type="entry name" value="HTH_CROC1"/>
    <property type="match status" value="1"/>
</dbReference>
<accession>A0A1I0TKP8</accession>
<sequence>MNVQVIMRDGEAEYAVLPWADYQALLQAAGQAAPASAPADTHPLRELRALREARGQSIEQLARAVGISPVYLGLIEEGEREPDAAIQRSLAVTLGIAGWEVQ</sequence>
<feature type="domain" description="HTH cro/C1-type" evidence="1">
    <location>
        <begin position="47"/>
        <end position="101"/>
    </location>
</feature>